<feature type="transmembrane region" description="Helical" evidence="1">
    <location>
        <begin position="99"/>
        <end position="119"/>
    </location>
</feature>
<dbReference type="CDD" id="cd21809">
    <property type="entry name" value="ABC-2_lan_permease-like"/>
    <property type="match status" value="1"/>
</dbReference>
<gene>
    <name evidence="2" type="ORF">ACJDT4_09230</name>
</gene>
<reference evidence="2 3" key="1">
    <citation type="submission" date="2024-11" db="EMBL/GenBank/DDBJ databases">
        <authorList>
            <person name="Heng Y.C."/>
            <person name="Lim A.C.H."/>
            <person name="Lee J.K.Y."/>
            <person name="Kittelmann S."/>
        </authorList>
    </citation>
    <scope>NUCLEOTIDE SEQUENCE [LARGE SCALE GENOMIC DNA]</scope>
    <source>
        <strain evidence="2 3">WILCCON 0114</strain>
    </source>
</reference>
<feature type="transmembrane region" description="Helical" evidence="1">
    <location>
        <begin position="166"/>
        <end position="184"/>
    </location>
</feature>
<sequence length="239" mass="27010">MELIKAELLKIKRMSIWGLAVALPIIAIILGVKTYAYIKIKFPEITPWEGLSETSSTVFVGMLLQMFMIYVTMVMGKVESLNNGWKQLLAMPVKRSKVYISKYIVVLLVLAASLISYLIEYSIAAYFLGSKGMIPAEVFLNILYVFVTIQPITIMLFLLANKFSSVVIPIGTGISMILSGFFIGQSNYWKYAPWTYPMDIIHGGLNIKTEILPLLILSLLIFALIFYLDIINFKRKDIV</sequence>
<comment type="caution">
    <text evidence="2">The sequence shown here is derived from an EMBL/GenBank/DDBJ whole genome shotgun (WGS) entry which is preliminary data.</text>
</comment>
<accession>A0ABW8TDW7</accession>
<keyword evidence="3" id="KW-1185">Reference proteome</keyword>
<proteinExistence type="predicted"/>
<dbReference type="PANTHER" id="PTHR37305:SF1">
    <property type="entry name" value="MEMBRANE PROTEIN"/>
    <property type="match status" value="1"/>
</dbReference>
<keyword evidence="1" id="KW-0472">Membrane</keyword>
<name>A0ABW8TDW7_9CLOT</name>
<dbReference type="RefSeq" id="WP_406787266.1">
    <property type="nucleotide sequence ID" value="NZ_JBJIAA010000006.1"/>
</dbReference>
<evidence type="ECO:0000256" key="1">
    <source>
        <dbReference type="SAM" id="Phobius"/>
    </source>
</evidence>
<feature type="transmembrane region" description="Helical" evidence="1">
    <location>
        <begin position="211"/>
        <end position="230"/>
    </location>
</feature>
<keyword evidence="1" id="KW-1133">Transmembrane helix</keyword>
<feature type="transmembrane region" description="Helical" evidence="1">
    <location>
        <begin position="58"/>
        <end position="78"/>
    </location>
</feature>
<organism evidence="2 3">
    <name type="scientific">Clostridium neuense</name>
    <dbReference type="NCBI Taxonomy" id="1728934"/>
    <lineage>
        <taxon>Bacteria</taxon>
        <taxon>Bacillati</taxon>
        <taxon>Bacillota</taxon>
        <taxon>Clostridia</taxon>
        <taxon>Eubacteriales</taxon>
        <taxon>Clostridiaceae</taxon>
        <taxon>Clostridium</taxon>
    </lineage>
</organism>
<dbReference type="Pfam" id="PF12730">
    <property type="entry name" value="ABC2_membrane_4"/>
    <property type="match status" value="1"/>
</dbReference>
<feature type="transmembrane region" description="Helical" evidence="1">
    <location>
        <begin position="139"/>
        <end position="159"/>
    </location>
</feature>
<evidence type="ECO:0000313" key="2">
    <source>
        <dbReference type="EMBL" id="MFL0250602.1"/>
    </source>
</evidence>
<protein>
    <submittedName>
        <fullName evidence="2">ABC transporter permease</fullName>
    </submittedName>
</protein>
<dbReference type="Proteomes" id="UP001623592">
    <property type="component" value="Unassembled WGS sequence"/>
</dbReference>
<keyword evidence="1" id="KW-0812">Transmembrane</keyword>
<dbReference type="PANTHER" id="PTHR37305">
    <property type="entry name" value="INTEGRAL MEMBRANE PROTEIN-RELATED"/>
    <property type="match status" value="1"/>
</dbReference>
<evidence type="ECO:0000313" key="3">
    <source>
        <dbReference type="Proteomes" id="UP001623592"/>
    </source>
</evidence>
<dbReference type="EMBL" id="JBJIAA010000006">
    <property type="protein sequence ID" value="MFL0250602.1"/>
    <property type="molecule type" value="Genomic_DNA"/>
</dbReference>
<feature type="transmembrane region" description="Helical" evidence="1">
    <location>
        <begin position="16"/>
        <end position="38"/>
    </location>
</feature>